<dbReference type="Gene3D" id="2.40.128.260">
    <property type="entry name" value="Type IV secretion system, VirB10/TraB/TrbI"/>
    <property type="match status" value="1"/>
</dbReference>
<keyword evidence="9" id="KW-1185">Reference proteome</keyword>
<dbReference type="SMR" id="Q2GI59"/>
<evidence type="ECO:0000256" key="1">
    <source>
        <dbReference type="ARBA" id="ARBA00004167"/>
    </source>
</evidence>
<evidence type="ECO:0000313" key="9">
    <source>
        <dbReference type="Proteomes" id="UP000008320"/>
    </source>
</evidence>
<feature type="compositionally biased region" description="Pro residues" evidence="6">
    <location>
        <begin position="132"/>
        <end position="143"/>
    </location>
</feature>
<dbReference type="Pfam" id="PF03743">
    <property type="entry name" value="TrbI"/>
    <property type="match status" value="1"/>
</dbReference>
<dbReference type="AlphaFoldDB" id="Q2GI59"/>
<evidence type="ECO:0000256" key="6">
    <source>
        <dbReference type="SAM" id="MobiDB-lite"/>
    </source>
</evidence>
<dbReference type="KEGG" id="ech:ECH_0042"/>
<keyword evidence="5 7" id="KW-0472">Membrane</keyword>
<sequence>MSEENQNNQYTEIEENVNVVGVNKGKKFITIGVMLVGLGFAYYYFFTGKKPDDSLNKPQTTEEADIEKLLKESVPPTQEVSPPINIPPQLPELPPLVSPSLPSIPTVEKPKVLEIPKIPKIKPKQPVEIKPKPQPQPEPLPKIPLPVQNKIDIAAPIAPITTGYDKERRATSMLAVSGGQNVASGTSENGERESNIDTTINKMNSIISLQTTSSPNVVATKVSNLELTILQGKIIDVVLETAINSDLQGTLRGIVARDVYAEASNTVMIPKGSRLIGSYSFDASPGKTRVQISWNRVILPHGIDITLDSNGTDELGRQGASGVVDTKIGNILTSTILLAGVSIATSYATSKIPEINNYPILESDSKEKKDKEKDDTGDKSKSTKTTLPVKILSQAVDDFSNSIKDIIKKYSNNNPTVYVDQGTLLKVFVNKDIVFPKSAVRGIDIVN</sequence>
<dbReference type="GO" id="GO:0016020">
    <property type="term" value="C:membrane"/>
    <property type="evidence" value="ECO:0007669"/>
    <property type="project" value="UniProtKB-SubCell"/>
</dbReference>
<evidence type="ECO:0000256" key="4">
    <source>
        <dbReference type="ARBA" id="ARBA00022989"/>
    </source>
</evidence>
<organism evidence="8 9">
    <name type="scientific">Ehrlichia chaffeensis (strain ATCC CRL-10679 / Arkansas)</name>
    <dbReference type="NCBI Taxonomy" id="205920"/>
    <lineage>
        <taxon>Bacteria</taxon>
        <taxon>Pseudomonadati</taxon>
        <taxon>Pseudomonadota</taxon>
        <taxon>Alphaproteobacteria</taxon>
        <taxon>Rickettsiales</taxon>
        <taxon>Anaplasmataceae</taxon>
        <taxon>Ehrlichia</taxon>
    </lineage>
</organism>
<dbReference type="CDD" id="cd16429">
    <property type="entry name" value="VirB10"/>
    <property type="match status" value="1"/>
</dbReference>
<keyword evidence="4 7" id="KW-1133">Transmembrane helix</keyword>
<dbReference type="RefSeq" id="WP_006010239.1">
    <property type="nucleotide sequence ID" value="NC_007799.1"/>
</dbReference>
<dbReference type="EMBL" id="CP000236">
    <property type="protein sequence ID" value="ABD44965.1"/>
    <property type="molecule type" value="Genomic_DNA"/>
</dbReference>
<gene>
    <name evidence="8" type="primary">virB10</name>
    <name evidence="8" type="ordered locus">ECH_0042</name>
</gene>
<evidence type="ECO:0000256" key="3">
    <source>
        <dbReference type="ARBA" id="ARBA00022692"/>
    </source>
</evidence>
<feature type="region of interest" description="Disordered" evidence="6">
    <location>
        <begin position="123"/>
        <end position="143"/>
    </location>
</feature>
<accession>Q2GI59</accession>
<comment type="subcellular location">
    <subcellularLocation>
        <location evidence="1">Membrane</location>
        <topology evidence="1">Single-pass membrane protein</topology>
    </subcellularLocation>
</comment>
<evidence type="ECO:0000256" key="7">
    <source>
        <dbReference type="SAM" id="Phobius"/>
    </source>
</evidence>
<name>Q2GI59_EHRCR</name>
<proteinExistence type="inferred from homology"/>
<dbReference type="OrthoDB" id="9807354at2"/>
<dbReference type="HOGENOM" id="CLU_041915_0_0_5"/>
<dbReference type="Proteomes" id="UP000008320">
    <property type="component" value="Chromosome"/>
</dbReference>
<reference evidence="8 9" key="1">
    <citation type="journal article" date="2006" name="PLoS Genet.">
        <title>Comparative genomics of emerging human ehrlichiosis agents.</title>
        <authorList>
            <person name="Dunning Hotopp J.C."/>
            <person name="Lin M."/>
            <person name="Madupu R."/>
            <person name="Crabtree J."/>
            <person name="Angiuoli S.V."/>
            <person name="Eisen J.A."/>
            <person name="Seshadri R."/>
            <person name="Ren Q."/>
            <person name="Wu M."/>
            <person name="Utterback T.R."/>
            <person name="Smith S."/>
            <person name="Lewis M."/>
            <person name="Khouri H."/>
            <person name="Zhang C."/>
            <person name="Niu H."/>
            <person name="Lin Q."/>
            <person name="Ohashi N."/>
            <person name="Zhi N."/>
            <person name="Nelson W."/>
            <person name="Brinkac L.M."/>
            <person name="Dodson R.J."/>
            <person name="Rosovitz M.J."/>
            <person name="Sundaram J."/>
            <person name="Daugherty S.C."/>
            <person name="Davidsen T."/>
            <person name="Durkin A.S."/>
            <person name="Gwinn M."/>
            <person name="Haft D.H."/>
            <person name="Selengut J.D."/>
            <person name="Sullivan S.A."/>
            <person name="Zafar N."/>
            <person name="Zhou L."/>
            <person name="Benahmed F."/>
            <person name="Forberger H."/>
            <person name="Halpin R."/>
            <person name="Mulligan S."/>
            <person name="Robinson J."/>
            <person name="White O."/>
            <person name="Rikihisa Y."/>
            <person name="Tettelin H."/>
        </authorList>
    </citation>
    <scope>NUCLEOTIDE SEQUENCE [LARGE SCALE GENOMIC DNA]</scope>
    <source>
        <strain evidence="9">ATCC CRL-10679 / Arkansas</strain>
    </source>
</reference>
<keyword evidence="3 7" id="KW-0812">Transmembrane</keyword>
<comment type="similarity">
    <text evidence="2">Belongs to the TrbI/VirB10 family.</text>
</comment>
<protein>
    <submittedName>
        <fullName evidence="8">Type IV secretion system protein VirB10</fullName>
    </submittedName>
</protein>
<evidence type="ECO:0000313" key="8">
    <source>
        <dbReference type="EMBL" id="ABD44965.1"/>
    </source>
</evidence>
<dbReference type="eggNOG" id="COG2948">
    <property type="taxonomic scope" value="Bacteria"/>
</dbReference>
<dbReference type="InterPro" id="IPR042217">
    <property type="entry name" value="T4SS_VirB10/TrbI"/>
</dbReference>
<feature type="compositionally biased region" description="Basic and acidic residues" evidence="6">
    <location>
        <begin position="363"/>
        <end position="381"/>
    </location>
</feature>
<evidence type="ECO:0000256" key="5">
    <source>
        <dbReference type="ARBA" id="ARBA00023136"/>
    </source>
</evidence>
<feature type="region of interest" description="Disordered" evidence="6">
    <location>
        <begin position="363"/>
        <end position="383"/>
    </location>
</feature>
<feature type="transmembrane region" description="Helical" evidence="7">
    <location>
        <begin position="28"/>
        <end position="46"/>
    </location>
</feature>
<dbReference type="STRING" id="205920.ECH_0042"/>
<evidence type="ECO:0000256" key="2">
    <source>
        <dbReference type="ARBA" id="ARBA00010265"/>
    </source>
</evidence>
<dbReference type="InterPro" id="IPR005498">
    <property type="entry name" value="T4SS_VirB10/TraB/TrbI"/>
</dbReference>